<sequence length="28" mass="3125">MLQTGQQLKETVNPPPSKNKNKTELAND</sequence>
<dbReference type="AlphaFoldDB" id="A0A0E9U0D0"/>
<accession>A0A0E9U0D0</accession>
<reference evidence="2" key="2">
    <citation type="journal article" date="2015" name="Fish Shellfish Immunol.">
        <title>Early steps in the European eel (Anguilla anguilla)-Vibrio vulnificus interaction in the gills: Role of the RtxA13 toxin.</title>
        <authorList>
            <person name="Callol A."/>
            <person name="Pajuelo D."/>
            <person name="Ebbesson L."/>
            <person name="Teles M."/>
            <person name="MacKenzie S."/>
            <person name="Amaro C."/>
        </authorList>
    </citation>
    <scope>NUCLEOTIDE SEQUENCE</scope>
</reference>
<proteinExistence type="predicted"/>
<feature type="region of interest" description="Disordered" evidence="1">
    <location>
        <begin position="1"/>
        <end position="28"/>
    </location>
</feature>
<feature type="compositionally biased region" description="Polar residues" evidence="1">
    <location>
        <begin position="1"/>
        <end position="10"/>
    </location>
</feature>
<reference evidence="2" key="1">
    <citation type="submission" date="2014-11" db="EMBL/GenBank/DDBJ databases">
        <authorList>
            <person name="Amaro Gonzalez C."/>
        </authorList>
    </citation>
    <scope>NUCLEOTIDE SEQUENCE</scope>
</reference>
<dbReference type="EMBL" id="GBXM01049233">
    <property type="protein sequence ID" value="JAH59344.1"/>
    <property type="molecule type" value="Transcribed_RNA"/>
</dbReference>
<evidence type="ECO:0000256" key="1">
    <source>
        <dbReference type="SAM" id="MobiDB-lite"/>
    </source>
</evidence>
<name>A0A0E9U0D0_ANGAN</name>
<protein>
    <submittedName>
        <fullName evidence="2">Uncharacterized protein</fullName>
    </submittedName>
</protein>
<evidence type="ECO:0000313" key="2">
    <source>
        <dbReference type="EMBL" id="JAH59344.1"/>
    </source>
</evidence>
<organism evidence="2">
    <name type="scientific">Anguilla anguilla</name>
    <name type="common">European freshwater eel</name>
    <name type="synonym">Muraena anguilla</name>
    <dbReference type="NCBI Taxonomy" id="7936"/>
    <lineage>
        <taxon>Eukaryota</taxon>
        <taxon>Metazoa</taxon>
        <taxon>Chordata</taxon>
        <taxon>Craniata</taxon>
        <taxon>Vertebrata</taxon>
        <taxon>Euteleostomi</taxon>
        <taxon>Actinopterygii</taxon>
        <taxon>Neopterygii</taxon>
        <taxon>Teleostei</taxon>
        <taxon>Anguilliformes</taxon>
        <taxon>Anguillidae</taxon>
        <taxon>Anguilla</taxon>
    </lineage>
</organism>